<accession>A0A8S5TVK9</accession>
<name>A0A8S5TVK9_9CAUD</name>
<dbReference type="EMBL" id="BK015941">
    <property type="protein sequence ID" value="DAF86207.1"/>
    <property type="molecule type" value="Genomic_DNA"/>
</dbReference>
<proteinExistence type="predicted"/>
<evidence type="ECO:0000313" key="1">
    <source>
        <dbReference type="EMBL" id="DAF86207.1"/>
    </source>
</evidence>
<protein>
    <submittedName>
        <fullName evidence="1">Uncharacterized protein</fullName>
    </submittedName>
</protein>
<reference evidence="1" key="1">
    <citation type="journal article" date="2021" name="Proc. Natl. Acad. Sci. U.S.A.">
        <title>A Catalog of Tens of Thousands of Viruses from Human Metagenomes Reveals Hidden Associations with Chronic Diseases.</title>
        <authorList>
            <person name="Tisza M.J."/>
            <person name="Buck C.B."/>
        </authorList>
    </citation>
    <scope>NUCLEOTIDE SEQUENCE</scope>
    <source>
        <strain evidence="1">Ctx254</strain>
    </source>
</reference>
<organism evidence="1">
    <name type="scientific">Siphoviridae sp. ctx254</name>
    <dbReference type="NCBI Taxonomy" id="2825737"/>
    <lineage>
        <taxon>Viruses</taxon>
        <taxon>Duplodnaviria</taxon>
        <taxon>Heunggongvirae</taxon>
        <taxon>Uroviricota</taxon>
        <taxon>Caudoviricetes</taxon>
    </lineage>
</organism>
<sequence>MCRSEPILPTFYPFCRRFILRIYVQFDLKIR</sequence>